<evidence type="ECO:0000256" key="5">
    <source>
        <dbReference type="ARBA" id="ARBA00023004"/>
    </source>
</evidence>
<dbReference type="InterPro" id="IPR001128">
    <property type="entry name" value="Cyt_P450"/>
</dbReference>
<dbReference type="OrthoDB" id="1055148at2759"/>
<evidence type="ECO:0000256" key="7">
    <source>
        <dbReference type="SAM" id="Phobius"/>
    </source>
</evidence>
<keyword evidence="7" id="KW-1133">Transmembrane helix</keyword>
<evidence type="ECO:0000313" key="8">
    <source>
        <dbReference type="EMBL" id="KDR74057.1"/>
    </source>
</evidence>
<dbReference type="PANTHER" id="PTHR24304">
    <property type="entry name" value="CYTOCHROME P450 FAMILY 7"/>
    <property type="match status" value="1"/>
</dbReference>
<dbReference type="AlphaFoldDB" id="A0A067SVI3"/>
<dbReference type="GO" id="GO:0004497">
    <property type="term" value="F:monooxygenase activity"/>
    <property type="evidence" value="ECO:0007669"/>
    <property type="project" value="InterPro"/>
</dbReference>
<dbReference type="STRING" id="685588.A0A067SVI3"/>
<evidence type="ECO:0000256" key="4">
    <source>
        <dbReference type="ARBA" id="ARBA00022723"/>
    </source>
</evidence>
<dbReference type="InterPro" id="IPR050529">
    <property type="entry name" value="CYP450_sterol_14alpha_dmase"/>
</dbReference>
<feature type="transmembrane region" description="Helical" evidence="7">
    <location>
        <begin position="274"/>
        <end position="298"/>
    </location>
</feature>
<dbReference type="GO" id="GO:0005506">
    <property type="term" value="F:iron ion binding"/>
    <property type="evidence" value="ECO:0007669"/>
    <property type="project" value="InterPro"/>
</dbReference>
<dbReference type="PRINTS" id="PR00465">
    <property type="entry name" value="EP450IV"/>
</dbReference>
<dbReference type="GO" id="GO:0020037">
    <property type="term" value="F:heme binding"/>
    <property type="evidence" value="ECO:0007669"/>
    <property type="project" value="InterPro"/>
</dbReference>
<keyword evidence="4 6" id="KW-0479">Metal-binding</keyword>
<dbReference type="HOGENOM" id="CLU_033574_2_0_1"/>
<dbReference type="SUPFAM" id="SSF48264">
    <property type="entry name" value="Cytochrome P450"/>
    <property type="match status" value="1"/>
</dbReference>
<keyword evidence="5 6" id="KW-0408">Iron</keyword>
<feature type="binding site" description="axial binding residue" evidence="6">
    <location>
        <position position="433"/>
    </location>
    <ligand>
        <name>heme</name>
        <dbReference type="ChEBI" id="CHEBI:30413"/>
    </ligand>
    <ligandPart>
        <name>Fe</name>
        <dbReference type="ChEBI" id="CHEBI:18248"/>
    </ligandPart>
</feature>
<dbReference type="InterPro" id="IPR036396">
    <property type="entry name" value="Cyt_P450_sf"/>
</dbReference>
<keyword evidence="9" id="KW-1185">Reference proteome</keyword>
<name>A0A067SVI3_GALM3</name>
<protein>
    <recommendedName>
        <fullName evidence="10">Cytochrome P450</fullName>
    </recommendedName>
</protein>
<dbReference type="Pfam" id="PF00067">
    <property type="entry name" value="p450"/>
    <property type="match status" value="1"/>
</dbReference>
<feature type="transmembrane region" description="Helical" evidence="7">
    <location>
        <begin position="6"/>
        <end position="26"/>
    </location>
</feature>
<sequence length="496" mass="55999">MSLQDTVLSLTGLSSLAFAILALVVYRSLSTTSKRSTVRQIGGLQIFNAWTFFSKRYDFLWSNFRASSDPHFKFQVLQHQIVALRGEEARKVFFDTKNLDFLEGYKLFMGAAPRLRDISVQTVSGDVSWFNKQVVALLSKNMLSDVLPSFLSDINSRTERWGRKGRFDPFKNVYDLVFQMTVRMASCGELANDLPAMDRIQSQYWTLEKSATPLALLLPWFPSPAKKRKDAATKELFTTLYGYVEKRRAADVPTSDAIDILITQGLSSENIVQFILTFIFAGVINTGINSCWALVFLASYPQWKAKVKAEVAMFIEQHTSSLSSEPLYKRLATIPVPAWEDELPVLDSVLRETIRLILTATALRRNVSQELTISDGLINKGDFVAYSIADAHLNPEIYTQPHEFDPARFGPGREEDKKGTFSYLGWGAGRHPCSGVRVAKLEMKAIMAIMLAGYNFDVVNKNGKHMEKLPKPDRNDLHQAMPVGEPCYLEFERIVD</sequence>
<dbReference type="Gene3D" id="1.10.630.10">
    <property type="entry name" value="Cytochrome P450"/>
    <property type="match status" value="1"/>
</dbReference>
<evidence type="ECO:0008006" key="10">
    <source>
        <dbReference type="Google" id="ProtNLM"/>
    </source>
</evidence>
<comment type="similarity">
    <text evidence="2">Belongs to the cytochrome P450 family.</text>
</comment>
<dbReference type="Proteomes" id="UP000027222">
    <property type="component" value="Unassembled WGS sequence"/>
</dbReference>
<reference evidence="9" key="1">
    <citation type="journal article" date="2014" name="Proc. Natl. Acad. Sci. U.S.A.">
        <title>Extensive sampling of basidiomycete genomes demonstrates inadequacy of the white-rot/brown-rot paradigm for wood decay fungi.</title>
        <authorList>
            <person name="Riley R."/>
            <person name="Salamov A.A."/>
            <person name="Brown D.W."/>
            <person name="Nagy L.G."/>
            <person name="Floudas D."/>
            <person name="Held B.W."/>
            <person name="Levasseur A."/>
            <person name="Lombard V."/>
            <person name="Morin E."/>
            <person name="Otillar R."/>
            <person name="Lindquist E.A."/>
            <person name="Sun H."/>
            <person name="LaButti K.M."/>
            <person name="Schmutz J."/>
            <person name="Jabbour D."/>
            <person name="Luo H."/>
            <person name="Baker S.E."/>
            <person name="Pisabarro A.G."/>
            <person name="Walton J.D."/>
            <person name="Blanchette R.A."/>
            <person name="Henrissat B."/>
            <person name="Martin F."/>
            <person name="Cullen D."/>
            <person name="Hibbett D.S."/>
            <person name="Grigoriev I.V."/>
        </authorList>
    </citation>
    <scope>NUCLEOTIDE SEQUENCE [LARGE SCALE GENOMIC DNA]</scope>
    <source>
        <strain evidence="9">CBS 339.88</strain>
    </source>
</reference>
<dbReference type="GO" id="GO:0016705">
    <property type="term" value="F:oxidoreductase activity, acting on paired donors, with incorporation or reduction of molecular oxygen"/>
    <property type="evidence" value="ECO:0007669"/>
    <property type="project" value="InterPro"/>
</dbReference>
<organism evidence="8 9">
    <name type="scientific">Galerina marginata (strain CBS 339.88)</name>
    <dbReference type="NCBI Taxonomy" id="685588"/>
    <lineage>
        <taxon>Eukaryota</taxon>
        <taxon>Fungi</taxon>
        <taxon>Dikarya</taxon>
        <taxon>Basidiomycota</taxon>
        <taxon>Agaricomycotina</taxon>
        <taxon>Agaricomycetes</taxon>
        <taxon>Agaricomycetidae</taxon>
        <taxon>Agaricales</taxon>
        <taxon>Agaricineae</taxon>
        <taxon>Strophariaceae</taxon>
        <taxon>Galerina</taxon>
    </lineage>
</organism>
<dbReference type="EMBL" id="KL142384">
    <property type="protein sequence ID" value="KDR74057.1"/>
    <property type="molecule type" value="Genomic_DNA"/>
</dbReference>
<keyword evidence="7" id="KW-0812">Transmembrane</keyword>
<accession>A0A067SVI3</accession>
<keyword evidence="7" id="KW-0472">Membrane</keyword>
<gene>
    <name evidence="8" type="ORF">GALMADRAFT_141795</name>
</gene>
<dbReference type="CDD" id="cd00302">
    <property type="entry name" value="cytochrome_P450"/>
    <property type="match status" value="1"/>
</dbReference>
<proteinExistence type="inferred from homology"/>
<keyword evidence="3 6" id="KW-0349">Heme</keyword>
<dbReference type="PANTHER" id="PTHR24304:SF2">
    <property type="entry name" value="24-HYDROXYCHOLESTEROL 7-ALPHA-HYDROXYLASE"/>
    <property type="match status" value="1"/>
</dbReference>
<dbReference type="InterPro" id="IPR002403">
    <property type="entry name" value="Cyt_P450_E_grp-IV"/>
</dbReference>
<evidence type="ECO:0000256" key="1">
    <source>
        <dbReference type="ARBA" id="ARBA00001971"/>
    </source>
</evidence>
<evidence type="ECO:0000313" key="9">
    <source>
        <dbReference type="Proteomes" id="UP000027222"/>
    </source>
</evidence>
<evidence type="ECO:0000256" key="3">
    <source>
        <dbReference type="ARBA" id="ARBA00022617"/>
    </source>
</evidence>
<evidence type="ECO:0000256" key="6">
    <source>
        <dbReference type="PIRSR" id="PIRSR602403-1"/>
    </source>
</evidence>
<evidence type="ECO:0000256" key="2">
    <source>
        <dbReference type="ARBA" id="ARBA00010617"/>
    </source>
</evidence>
<comment type="cofactor">
    <cofactor evidence="1 6">
        <name>heme</name>
        <dbReference type="ChEBI" id="CHEBI:30413"/>
    </cofactor>
</comment>